<sequence>MVYMALYLVTNGTRGYSCHDMPDPWSEQSAADNPNGVFITSRFKCVYGSLKAPCRADSGGYSFVNLASPRLRVHSCFKRAALNPRVLPRLFIMNQSRRGGDLLQLPHDGIPLPCKAPIRHFIDANPQFMFSEHITCHSSSPDRPLECPSAQAPSCGPSNSPAKPK</sequence>
<proteinExistence type="predicted"/>
<evidence type="ECO:0000256" key="1">
    <source>
        <dbReference type="SAM" id="MobiDB-lite"/>
    </source>
</evidence>
<accession>G4TWI0</accession>
<protein>
    <submittedName>
        <fullName evidence="2">Uncharacterized protein</fullName>
    </submittedName>
</protein>
<gene>
    <name evidence="2" type="ORF">PIIN_09663</name>
</gene>
<dbReference type="InParanoid" id="G4TWI0"/>
<feature type="region of interest" description="Disordered" evidence="1">
    <location>
        <begin position="141"/>
        <end position="165"/>
    </location>
</feature>
<dbReference type="HOGENOM" id="CLU_1611437_0_0_1"/>
<keyword evidence="3" id="KW-1185">Reference proteome</keyword>
<name>G4TWI0_SERID</name>
<evidence type="ECO:0000313" key="3">
    <source>
        <dbReference type="Proteomes" id="UP000007148"/>
    </source>
</evidence>
<dbReference type="AlphaFoldDB" id="G4TWI0"/>
<evidence type="ECO:0000313" key="2">
    <source>
        <dbReference type="EMBL" id="CCA75673.1"/>
    </source>
</evidence>
<dbReference type="EMBL" id="CAFZ01000495">
    <property type="protein sequence ID" value="CCA75673.1"/>
    <property type="molecule type" value="Genomic_DNA"/>
</dbReference>
<feature type="compositionally biased region" description="Polar residues" evidence="1">
    <location>
        <begin position="156"/>
        <end position="165"/>
    </location>
</feature>
<comment type="caution">
    <text evidence="2">The sequence shown here is derived from an EMBL/GenBank/DDBJ whole genome shotgun (WGS) entry which is preliminary data.</text>
</comment>
<dbReference type="Proteomes" id="UP000007148">
    <property type="component" value="Unassembled WGS sequence"/>
</dbReference>
<reference evidence="2 3" key="1">
    <citation type="journal article" date="2011" name="PLoS Pathog.">
        <title>Endophytic Life Strategies Decoded by Genome and Transcriptome Analyses of the Mutualistic Root Symbiont Piriformospora indica.</title>
        <authorList>
            <person name="Zuccaro A."/>
            <person name="Lahrmann U."/>
            <person name="Guldener U."/>
            <person name="Langen G."/>
            <person name="Pfiffi S."/>
            <person name="Biedenkopf D."/>
            <person name="Wong P."/>
            <person name="Samans B."/>
            <person name="Grimm C."/>
            <person name="Basiewicz M."/>
            <person name="Murat C."/>
            <person name="Martin F."/>
            <person name="Kogel K.H."/>
        </authorList>
    </citation>
    <scope>NUCLEOTIDE SEQUENCE [LARGE SCALE GENOMIC DNA]</scope>
    <source>
        <strain evidence="2 3">DSM 11827</strain>
    </source>
</reference>
<organism evidence="2 3">
    <name type="scientific">Serendipita indica (strain DSM 11827)</name>
    <name type="common">Root endophyte fungus</name>
    <name type="synonym">Piriformospora indica</name>
    <dbReference type="NCBI Taxonomy" id="1109443"/>
    <lineage>
        <taxon>Eukaryota</taxon>
        <taxon>Fungi</taxon>
        <taxon>Dikarya</taxon>
        <taxon>Basidiomycota</taxon>
        <taxon>Agaricomycotina</taxon>
        <taxon>Agaricomycetes</taxon>
        <taxon>Sebacinales</taxon>
        <taxon>Serendipitaceae</taxon>
        <taxon>Serendipita</taxon>
    </lineage>
</organism>